<keyword evidence="4 7" id="KW-0255">Endonuclease</keyword>
<dbReference type="PANTHER" id="PTHR46986:SF1">
    <property type="entry name" value="ENDORIBONUCLEASE YBEY, CHLOROPLASTIC"/>
    <property type="match status" value="1"/>
</dbReference>
<dbReference type="HAMAP" id="MF_00009">
    <property type="entry name" value="Endoribonucl_YbeY"/>
    <property type="match status" value="1"/>
</dbReference>
<feature type="binding site" evidence="7">
    <location>
        <position position="113"/>
    </location>
    <ligand>
        <name>Zn(2+)</name>
        <dbReference type="ChEBI" id="CHEBI:29105"/>
        <note>catalytic</note>
    </ligand>
</feature>
<dbReference type="GO" id="GO:0008270">
    <property type="term" value="F:zinc ion binding"/>
    <property type="evidence" value="ECO:0007669"/>
    <property type="project" value="UniProtKB-UniRule"/>
</dbReference>
<dbReference type="Proteomes" id="UP000638732">
    <property type="component" value="Unassembled WGS sequence"/>
</dbReference>
<dbReference type="InterPro" id="IPR023091">
    <property type="entry name" value="MetalPrtase_cat_dom_sf_prd"/>
</dbReference>
<dbReference type="EC" id="3.1.-.-" evidence="7"/>
<dbReference type="InterPro" id="IPR020549">
    <property type="entry name" value="YbeY_CS"/>
</dbReference>
<evidence type="ECO:0000256" key="3">
    <source>
        <dbReference type="ARBA" id="ARBA00022723"/>
    </source>
</evidence>
<accession>A0A966DU74</accession>
<comment type="function">
    <text evidence="7">Single strand-specific metallo-endoribonuclease involved in late-stage 70S ribosome quality control and in maturation of the 3' terminus of the 16S rRNA.</text>
</comment>
<keyword evidence="7" id="KW-0698">rRNA processing</keyword>
<protein>
    <recommendedName>
        <fullName evidence="7">Endoribonuclease YbeY</fullName>
        <ecNumber evidence="7">3.1.-.-</ecNumber>
    </recommendedName>
</protein>
<dbReference type="GO" id="GO:0006364">
    <property type="term" value="P:rRNA processing"/>
    <property type="evidence" value="ECO:0007669"/>
    <property type="project" value="UniProtKB-UniRule"/>
</dbReference>
<keyword evidence="9" id="KW-1185">Reference proteome</keyword>
<comment type="similarity">
    <text evidence="1 7">Belongs to the endoribonuclease YbeY family.</text>
</comment>
<feature type="binding site" evidence="7">
    <location>
        <position position="119"/>
    </location>
    <ligand>
        <name>Zn(2+)</name>
        <dbReference type="ChEBI" id="CHEBI:29105"/>
        <note>catalytic</note>
    </ligand>
</feature>
<dbReference type="EMBL" id="WWEO01000041">
    <property type="protein sequence ID" value="NCD69384.1"/>
    <property type="molecule type" value="Genomic_DNA"/>
</dbReference>
<keyword evidence="3 7" id="KW-0479">Metal-binding</keyword>
<dbReference type="Pfam" id="PF02130">
    <property type="entry name" value="YbeY"/>
    <property type="match status" value="1"/>
</dbReference>
<keyword evidence="7" id="KW-0690">Ribosome biogenesis</keyword>
<keyword evidence="2 7" id="KW-0540">Nuclease</keyword>
<dbReference type="GO" id="GO:0004222">
    <property type="term" value="F:metalloendopeptidase activity"/>
    <property type="evidence" value="ECO:0007669"/>
    <property type="project" value="InterPro"/>
</dbReference>
<keyword evidence="5 7" id="KW-0378">Hydrolase</keyword>
<sequence length="141" mass="16606">MPAINFFQEDVSFKLTDKLKLKKWITEAIMAEGYKLQELNYIFCSDQYLLQMNQQYLDHDTLTDIITFDNSETPGKIVGDIFISIERIWENAEKFKVSKMRELQRVVIHGALHLVGYADKKPADKKLMTEKEDFYLNKVTF</sequence>
<evidence type="ECO:0000256" key="6">
    <source>
        <dbReference type="ARBA" id="ARBA00022833"/>
    </source>
</evidence>
<dbReference type="RefSeq" id="WP_166585357.1">
    <property type="nucleotide sequence ID" value="NZ_WWEO01000041.1"/>
</dbReference>
<reference evidence="8" key="2">
    <citation type="submission" date="2020-10" db="EMBL/GenBank/DDBJ databases">
        <title>Mucilaginibacter sp. nov., isolated from soil.</title>
        <authorList>
            <person name="Jeon C.O."/>
        </authorList>
    </citation>
    <scope>NUCLEOTIDE SEQUENCE</scope>
    <source>
        <strain evidence="8">R11</strain>
    </source>
</reference>
<organism evidence="8 9">
    <name type="scientific">Mucilaginibacter agri</name>
    <dbReference type="NCBI Taxonomy" id="2695265"/>
    <lineage>
        <taxon>Bacteria</taxon>
        <taxon>Pseudomonadati</taxon>
        <taxon>Bacteroidota</taxon>
        <taxon>Sphingobacteriia</taxon>
        <taxon>Sphingobacteriales</taxon>
        <taxon>Sphingobacteriaceae</taxon>
        <taxon>Mucilaginibacter</taxon>
    </lineage>
</organism>
<dbReference type="Gene3D" id="3.40.390.30">
    <property type="entry name" value="Metalloproteases ('zincins'), catalytic domain"/>
    <property type="match status" value="1"/>
</dbReference>
<dbReference type="SUPFAM" id="SSF55486">
    <property type="entry name" value="Metalloproteases ('zincins'), catalytic domain"/>
    <property type="match status" value="1"/>
</dbReference>
<dbReference type="PANTHER" id="PTHR46986">
    <property type="entry name" value="ENDORIBONUCLEASE YBEY, CHLOROPLASTIC"/>
    <property type="match status" value="1"/>
</dbReference>
<comment type="caution">
    <text evidence="8">The sequence shown here is derived from an EMBL/GenBank/DDBJ whole genome shotgun (WGS) entry which is preliminary data.</text>
</comment>
<keyword evidence="7" id="KW-0963">Cytoplasm</keyword>
<dbReference type="AlphaFoldDB" id="A0A966DU74"/>
<evidence type="ECO:0000256" key="5">
    <source>
        <dbReference type="ARBA" id="ARBA00022801"/>
    </source>
</evidence>
<evidence type="ECO:0000256" key="7">
    <source>
        <dbReference type="HAMAP-Rule" id="MF_00009"/>
    </source>
</evidence>
<evidence type="ECO:0000313" key="9">
    <source>
        <dbReference type="Proteomes" id="UP000638732"/>
    </source>
</evidence>
<dbReference type="PROSITE" id="PS01306">
    <property type="entry name" value="UPF0054"/>
    <property type="match status" value="1"/>
</dbReference>
<evidence type="ECO:0000313" key="8">
    <source>
        <dbReference type="EMBL" id="NCD69384.1"/>
    </source>
</evidence>
<reference evidence="8" key="1">
    <citation type="submission" date="2020-01" db="EMBL/GenBank/DDBJ databases">
        <authorList>
            <person name="Seo Y.L."/>
        </authorList>
    </citation>
    <scope>NUCLEOTIDE SEQUENCE</scope>
    <source>
        <strain evidence="8">R11</strain>
    </source>
</reference>
<feature type="binding site" evidence="7">
    <location>
        <position position="109"/>
    </location>
    <ligand>
        <name>Zn(2+)</name>
        <dbReference type="ChEBI" id="CHEBI:29105"/>
        <note>catalytic</note>
    </ligand>
</feature>
<evidence type="ECO:0000256" key="4">
    <source>
        <dbReference type="ARBA" id="ARBA00022759"/>
    </source>
</evidence>
<dbReference type="NCBIfam" id="TIGR00043">
    <property type="entry name" value="rRNA maturation RNase YbeY"/>
    <property type="match status" value="1"/>
</dbReference>
<dbReference type="GO" id="GO:0005737">
    <property type="term" value="C:cytoplasm"/>
    <property type="evidence" value="ECO:0007669"/>
    <property type="project" value="UniProtKB-SubCell"/>
</dbReference>
<proteinExistence type="inferred from homology"/>
<dbReference type="GO" id="GO:0004521">
    <property type="term" value="F:RNA endonuclease activity"/>
    <property type="evidence" value="ECO:0007669"/>
    <property type="project" value="UniProtKB-UniRule"/>
</dbReference>
<dbReference type="InterPro" id="IPR002036">
    <property type="entry name" value="YbeY"/>
</dbReference>
<comment type="subcellular location">
    <subcellularLocation>
        <location evidence="7">Cytoplasm</location>
    </subcellularLocation>
</comment>
<name>A0A966DU74_9SPHI</name>
<comment type="cofactor">
    <cofactor evidence="7">
        <name>Zn(2+)</name>
        <dbReference type="ChEBI" id="CHEBI:29105"/>
    </cofactor>
    <text evidence="7">Binds 1 zinc ion.</text>
</comment>
<keyword evidence="6 7" id="KW-0862">Zinc</keyword>
<evidence type="ECO:0000256" key="1">
    <source>
        <dbReference type="ARBA" id="ARBA00010875"/>
    </source>
</evidence>
<evidence type="ECO:0000256" key="2">
    <source>
        <dbReference type="ARBA" id="ARBA00022722"/>
    </source>
</evidence>
<gene>
    <name evidence="7 8" type="primary">ybeY</name>
    <name evidence="8" type="ORF">GSY63_08455</name>
</gene>